<accession>A4FDG4</accession>
<dbReference type="SUPFAM" id="SSF54909">
    <property type="entry name" value="Dimeric alpha+beta barrel"/>
    <property type="match status" value="2"/>
</dbReference>
<evidence type="ECO:0000256" key="1">
    <source>
        <dbReference type="ARBA" id="ARBA00005291"/>
    </source>
</evidence>
<dbReference type="STRING" id="405948.SACE_2810"/>
<dbReference type="PANTHER" id="PTHR21017">
    <property type="entry name" value="NIPSNAP-RELATED"/>
    <property type="match status" value="1"/>
</dbReference>
<name>A4FDG4_SACEN</name>
<evidence type="ECO:0000259" key="2">
    <source>
        <dbReference type="Pfam" id="PF07978"/>
    </source>
</evidence>
<evidence type="ECO:0000313" key="4">
    <source>
        <dbReference type="Proteomes" id="UP000006728"/>
    </source>
</evidence>
<evidence type="ECO:0000313" key="3">
    <source>
        <dbReference type="EMBL" id="CAM02089.1"/>
    </source>
</evidence>
<dbReference type="eggNOG" id="ENOG50305ZK">
    <property type="taxonomic scope" value="Bacteria"/>
</dbReference>
<dbReference type="PANTHER" id="PTHR21017:SF17">
    <property type="entry name" value="PROTEIN NIPSNAP"/>
    <property type="match status" value="1"/>
</dbReference>
<organism evidence="3 4">
    <name type="scientific">Saccharopolyspora erythraea (strain ATCC 11635 / DSM 40517 / JCM 4748 / NBRC 13426 / NCIMB 8594 / NRRL 2338)</name>
    <dbReference type="NCBI Taxonomy" id="405948"/>
    <lineage>
        <taxon>Bacteria</taxon>
        <taxon>Bacillati</taxon>
        <taxon>Actinomycetota</taxon>
        <taxon>Actinomycetes</taxon>
        <taxon>Pseudonocardiales</taxon>
        <taxon>Pseudonocardiaceae</taxon>
        <taxon>Saccharopolyspora</taxon>
    </lineage>
</organism>
<dbReference type="InterPro" id="IPR011008">
    <property type="entry name" value="Dimeric_a/b-barrel"/>
</dbReference>
<dbReference type="Pfam" id="PF07978">
    <property type="entry name" value="NIPSNAP"/>
    <property type="match status" value="1"/>
</dbReference>
<dbReference type="Gene3D" id="3.30.70.100">
    <property type="match status" value="2"/>
</dbReference>
<dbReference type="Proteomes" id="UP000006728">
    <property type="component" value="Chromosome"/>
</dbReference>
<dbReference type="InterPro" id="IPR051557">
    <property type="entry name" value="NipSnap_domain"/>
</dbReference>
<comment type="similarity">
    <text evidence="1">Belongs to the NipSnap family.</text>
</comment>
<sequence>MAATTTMLAVDSHAHGGLAVLYEIAHLALKLYTVPKALSALEDYTTGAAARGRLLGCWETEHGVIVGRVLLLREFEDAETLAQERQRVLTSSDPFGVGEYLESFTVETYAPFPFVPPVQVGRYGDVYEFRTYELKVGGLLPTMAGWEAALPERTEMFPLTTAMYGLDGVPRITHIWPFPGLDERLAIRRASYERGIWPPENGPENIAHATSTIAIPTAFSPLH</sequence>
<reference evidence="3 4" key="1">
    <citation type="journal article" date="2007" name="Nat. Biotechnol.">
        <title>Complete genome sequence of the erythromycin-producing bacterium Saccharopolyspora erythraea NRRL23338.</title>
        <authorList>
            <person name="Oliynyk M."/>
            <person name="Samborskyy M."/>
            <person name="Lester J.B."/>
            <person name="Mironenko T."/>
            <person name="Scott N."/>
            <person name="Dickens S."/>
            <person name="Haydock S.F."/>
            <person name="Leadlay P.F."/>
        </authorList>
    </citation>
    <scope>NUCLEOTIDE SEQUENCE [LARGE SCALE GENOMIC DNA]</scope>
    <source>
        <strain evidence="4">ATCC 11635 / DSM 40517 / JCM 4748 / NBRC 13426 / NCIMB 8594 / NRRL 2338</strain>
    </source>
</reference>
<dbReference type="InterPro" id="IPR012577">
    <property type="entry name" value="NIPSNAP"/>
</dbReference>
<dbReference type="AlphaFoldDB" id="A4FDG4"/>
<proteinExistence type="inferred from homology"/>
<keyword evidence="4" id="KW-1185">Reference proteome</keyword>
<dbReference type="KEGG" id="sen:SACE_2810"/>
<feature type="domain" description="NIPSNAP" evidence="2">
    <location>
        <begin position="127"/>
        <end position="221"/>
    </location>
</feature>
<protein>
    <recommendedName>
        <fullName evidence="2">NIPSNAP domain-containing protein</fullName>
    </recommendedName>
</protein>
<gene>
    <name evidence="3" type="ordered locus">SACE_2810</name>
</gene>
<dbReference type="EMBL" id="AM420293">
    <property type="protein sequence ID" value="CAM02089.1"/>
    <property type="molecule type" value="Genomic_DNA"/>
</dbReference>
<dbReference type="HOGENOM" id="CLU_085919_1_0_11"/>